<organism evidence="5 6">
    <name type="scientific">Gangjinia marincola</name>
    <dbReference type="NCBI Taxonomy" id="578463"/>
    <lineage>
        <taxon>Bacteria</taxon>
        <taxon>Pseudomonadati</taxon>
        <taxon>Bacteroidota</taxon>
        <taxon>Flavobacteriia</taxon>
        <taxon>Flavobacteriales</taxon>
        <taxon>Flavobacteriaceae</taxon>
        <taxon>Gangjinia</taxon>
    </lineage>
</organism>
<dbReference type="SUPFAM" id="SSF53901">
    <property type="entry name" value="Thiolase-like"/>
    <property type="match status" value="2"/>
</dbReference>
<evidence type="ECO:0000256" key="1">
    <source>
        <dbReference type="ARBA" id="ARBA00007061"/>
    </source>
</evidence>
<dbReference type="InterPro" id="IPR013528">
    <property type="entry name" value="HMG_CoA_synth_N"/>
</dbReference>
<keyword evidence="6" id="KW-1185">Reference proteome</keyword>
<gene>
    <name evidence="5" type="primary">hmgB</name>
    <name evidence="5" type="ORF">GCM10009117_06740</name>
</gene>
<keyword evidence="2" id="KW-0808">Transferase</keyword>
<dbReference type="PANTHER" id="PTHR43323:SF2">
    <property type="entry name" value="HYDROXYMETHYLGLUTARYL-COA SYNTHASE"/>
    <property type="match status" value="1"/>
</dbReference>
<comment type="caution">
    <text evidence="5">The sequence shown here is derived from an EMBL/GenBank/DDBJ whole genome shotgun (WGS) entry which is preliminary data.</text>
</comment>
<sequence>MNIGIDAISFDIPSIYLPIASLAKHRNIEPAKLEKGLGLHKMAFPDVHQDSVVFAANALKKLIEQHELTPMNIDRIYVGTESAVDGSKPIATYVHSLMEETLFTTGALSHCDVVDLMFACIGGVDALQNCLDYIKANPTKKAVVITTDIAKYDLASTGEYTQGAGAVALYITANPRIMAFNEDWAVSTQGVFDFFKPHHTVSKESIGIKNNDPWQDVLETEISIHKQQPVFDGQYSNQCYLDRVKDAYTRLKEMKNSEGSLHETWHSVVMHLPYCFQARRIFTQLYIADSSHAKAYKTAEDPKDFLKTFSKSEEYENFIQQKIYPTEIASGQIGNMYAGSIFMALLSALSHHEEQDDDITGKTFGFLAYGSGSKSKAFEGVIQPDWRDALAPTKLFETLGNCTPITVEQYKQLHKKELDQSILTLKNEFVLDFVEQENPVLRGARYYRWSN</sequence>
<protein>
    <submittedName>
        <fullName evidence="5">Hydroxymethylglutaryl-CoA synthase</fullName>
    </submittedName>
</protein>
<accession>A0ABN1MEI0</accession>
<dbReference type="Pfam" id="PF08540">
    <property type="entry name" value="HMG_CoA_synt_C"/>
    <property type="match status" value="1"/>
</dbReference>
<feature type="domain" description="Hydroxymethylglutaryl-coenzyme A synthase N-terminal" evidence="3">
    <location>
        <begin position="2"/>
        <end position="174"/>
    </location>
</feature>
<evidence type="ECO:0000313" key="5">
    <source>
        <dbReference type="EMBL" id="GAA0871528.1"/>
    </source>
</evidence>
<name>A0ABN1MEI0_9FLAO</name>
<dbReference type="InterPro" id="IPR016039">
    <property type="entry name" value="Thiolase-like"/>
</dbReference>
<proteinExistence type="inferred from homology"/>
<evidence type="ECO:0000259" key="3">
    <source>
        <dbReference type="Pfam" id="PF01154"/>
    </source>
</evidence>
<dbReference type="CDD" id="cd00827">
    <property type="entry name" value="init_cond_enzymes"/>
    <property type="match status" value="1"/>
</dbReference>
<evidence type="ECO:0000259" key="4">
    <source>
        <dbReference type="Pfam" id="PF08540"/>
    </source>
</evidence>
<reference evidence="5 6" key="1">
    <citation type="journal article" date="2019" name="Int. J. Syst. Evol. Microbiol.">
        <title>The Global Catalogue of Microorganisms (GCM) 10K type strain sequencing project: providing services to taxonomists for standard genome sequencing and annotation.</title>
        <authorList>
            <consortium name="The Broad Institute Genomics Platform"/>
            <consortium name="The Broad Institute Genome Sequencing Center for Infectious Disease"/>
            <person name="Wu L."/>
            <person name="Ma J."/>
        </authorList>
    </citation>
    <scope>NUCLEOTIDE SEQUENCE [LARGE SCALE GENOMIC DNA]</scope>
    <source>
        <strain evidence="5 6">JCM 16082</strain>
    </source>
</reference>
<comment type="similarity">
    <text evidence="1">Belongs to the thiolase-like superfamily. HMG-CoA synthase family.</text>
</comment>
<dbReference type="Pfam" id="PF01154">
    <property type="entry name" value="HMG_CoA_synt_N"/>
    <property type="match status" value="1"/>
</dbReference>
<feature type="domain" description="Hydroxymethylglutaryl-coenzyme A synthase C-terminal" evidence="4">
    <location>
        <begin position="227"/>
        <end position="388"/>
    </location>
</feature>
<evidence type="ECO:0000313" key="6">
    <source>
        <dbReference type="Proteomes" id="UP001500507"/>
    </source>
</evidence>
<dbReference type="EMBL" id="BAAAFG010000002">
    <property type="protein sequence ID" value="GAA0871528.1"/>
    <property type="molecule type" value="Genomic_DNA"/>
</dbReference>
<dbReference type="PANTHER" id="PTHR43323">
    <property type="entry name" value="3-HYDROXY-3-METHYLGLUTARYL COENZYME A SYNTHASE"/>
    <property type="match status" value="1"/>
</dbReference>
<evidence type="ECO:0000256" key="2">
    <source>
        <dbReference type="ARBA" id="ARBA00022679"/>
    </source>
</evidence>
<dbReference type="Proteomes" id="UP001500507">
    <property type="component" value="Unassembled WGS sequence"/>
</dbReference>
<dbReference type="RefSeq" id="WP_343763848.1">
    <property type="nucleotide sequence ID" value="NZ_BAAAFG010000002.1"/>
</dbReference>
<dbReference type="InterPro" id="IPR013746">
    <property type="entry name" value="HMG_CoA_synt_C_dom"/>
</dbReference>
<dbReference type="Gene3D" id="3.40.47.10">
    <property type="match status" value="1"/>
</dbReference>